<evidence type="ECO:0000259" key="3">
    <source>
        <dbReference type="Pfam" id="PF13556"/>
    </source>
</evidence>
<gene>
    <name evidence="5" type="ORF">VIBNISOn1_1270003</name>
</gene>
<reference evidence="5 6" key="1">
    <citation type="journal article" date="2013" name="ISME J.">
        <title>Comparative genomics of pathogenic lineages of Vibrio nigripulchritudo identifies virulence-associated traits.</title>
        <authorList>
            <person name="Goudenege D."/>
            <person name="Labreuche Y."/>
            <person name="Krin E."/>
            <person name="Ansquer D."/>
            <person name="Mangenot S."/>
            <person name="Calteau A."/>
            <person name="Medigue C."/>
            <person name="Mazel D."/>
            <person name="Polz M.F."/>
            <person name="Le Roux F."/>
        </authorList>
    </citation>
    <scope>NUCLEOTIDE SEQUENCE [LARGE SCALE GENOMIC DNA]</scope>
    <source>
        <strain evidence="5 6">SOn1</strain>
    </source>
</reference>
<dbReference type="InterPro" id="IPR025736">
    <property type="entry name" value="PucR_C-HTH_dom"/>
</dbReference>
<dbReference type="PANTHER" id="PTHR33744:SF15">
    <property type="entry name" value="CARBOHYDRATE DIACID REGULATOR"/>
    <property type="match status" value="1"/>
</dbReference>
<dbReference type="Pfam" id="PF17853">
    <property type="entry name" value="GGDEF_2"/>
    <property type="match status" value="1"/>
</dbReference>
<dbReference type="Gene3D" id="1.10.10.2840">
    <property type="entry name" value="PucR C-terminal helix-turn-helix domain"/>
    <property type="match status" value="1"/>
</dbReference>
<dbReference type="Pfam" id="PF05651">
    <property type="entry name" value="Diacid_rec"/>
    <property type="match status" value="1"/>
</dbReference>
<dbReference type="PANTHER" id="PTHR33744">
    <property type="entry name" value="CARBOHYDRATE DIACID REGULATOR"/>
    <property type="match status" value="1"/>
</dbReference>
<dbReference type="EMBL" id="CAOF01000032">
    <property type="protein sequence ID" value="CCO44850.1"/>
    <property type="molecule type" value="Genomic_DNA"/>
</dbReference>
<dbReference type="Pfam" id="PF13556">
    <property type="entry name" value="HTH_30"/>
    <property type="match status" value="1"/>
</dbReference>
<dbReference type="InterPro" id="IPR009057">
    <property type="entry name" value="Homeodomain-like_sf"/>
</dbReference>
<dbReference type="RefSeq" id="WP_022610548.1">
    <property type="nucleotide sequence ID" value="NZ_LK391965.1"/>
</dbReference>
<organism evidence="5 6">
    <name type="scientific">Vibrio nigripulchritudo SOn1</name>
    <dbReference type="NCBI Taxonomy" id="1238450"/>
    <lineage>
        <taxon>Bacteria</taxon>
        <taxon>Pseudomonadati</taxon>
        <taxon>Pseudomonadota</taxon>
        <taxon>Gammaproteobacteria</taxon>
        <taxon>Vibrionales</taxon>
        <taxon>Vibrionaceae</taxon>
        <taxon>Vibrio</taxon>
    </lineage>
</organism>
<dbReference type="Proteomes" id="UP000018211">
    <property type="component" value="Unassembled WGS sequence"/>
</dbReference>
<name>A0AAV2VJJ8_9VIBR</name>
<dbReference type="SUPFAM" id="SSF46689">
    <property type="entry name" value="Homeodomain-like"/>
    <property type="match status" value="1"/>
</dbReference>
<dbReference type="InterPro" id="IPR042070">
    <property type="entry name" value="PucR_C-HTH_sf"/>
</dbReference>
<sequence>MILEQQLAQQIVDRTMAIIGNNINVMNQAGVIIGSGDPHRIGQTHDGALLALKHGDTVEITQQSCQSLKGAKPGINMLMKSQHEVIGVVGITGDPDSIRNYASLVKMTAEMIVDQAALIEQLQWDRRHKEEFISAWITNSVPIAELKDWAARLDIDLDMPRVAVVIELHANSAPLSLSQTRQIVELLEYPKRDNLVAVTSMREIVVLKPSHNRHGKWDSQQESVRIDILLDRLHKQGIQDLDIALGEYFPNVEDIHLSYQSARQVLQFGQKHHPEHNKYLFEEMRLPVLLSPLGHFWQGDQLCKSIVKLKEQDKSGQLLKTLYALFEHQGNQKSCAEALYIHRNTLRYRLDKIAKITRISPKNFTGLVELYVASQITK</sequence>
<dbReference type="InterPro" id="IPR041522">
    <property type="entry name" value="CdaR_GGDEF"/>
</dbReference>
<feature type="domain" description="PucR C-terminal helix-turn-helix" evidence="3">
    <location>
        <begin position="318"/>
        <end position="374"/>
    </location>
</feature>
<evidence type="ECO:0000256" key="1">
    <source>
        <dbReference type="ARBA" id="ARBA00006754"/>
    </source>
</evidence>
<evidence type="ECO:0000313" key="5">
    <source>
        <dbReference type="EMBL" id="CCO44850.1"/>
    </source>
</evidence>
<accession>A0AAV2VJJ8</accession>
<proteinExistence type="inferred from homology"/>
<comment type="similarity">
    <text evidence="1">Belongs to the CdaR family.</text>
</comment>
<evidence type="ECO:0000259" key="2">
    <source>
        <dbReference type="Pfam" id="PF05651"/>
    </source>
</evidence>
<dbReference type="InterPro" id="IPR008599">
    <property type="entry name" value="Diacid_rec"/>
</dbReference>
<evidence type="ECO:0000313" key="6">
    <source>
        <dbReference type="Proteomes" id="UP000018211"/>
    </source>
</evidence>
<evidence type="ECO:0000259" key="4">
    <source>
        <dbReference type="Pfam" id="PF17853"/>
    </source>
</evidence>
<feature type="domain" description="Putative sugar diacid recognition" evidence="2">
    <location>
        <begin position="3"/>
        <end position="136"/>
    </location>
</feature>
<feature type="domain" description="CdaR GGDEF-like" evidence="4">
    <location>
        <begin position="145"/>
        <end position="267"/>
    </location>
</feature>
<comment type="caution">
    <text evidence="5">The sequence shown here is derived from an EMBL/GenBank/DDBJ whole genome shotgun (WGS) entry which is preliminary data.</text>
</comment>
<dbReference type="InterPro" id="IPR051448">
    <property type="entry name" value="CdaR-like_regulators"/>
</dbReference>
<dbReference type="AlphaFoldDB" id="A0AAV2VJJ8"/>
<protein>
    <submittedName>
        <fullName evidence="5">Sugar diacid utilization regulator CdaR</fullName>
    </submittedName>
</protein>